<keyword evidence="3" id="KW-1185">Reference proteome</keyword>
<organism evidence="2 3">
    <name type="scientific">Aldrovandia affinis</name>
    <dbReference type="NCBI Taxonomy" id="143900"/>
    <lineage>
        <taxon>Eukaryota</taxon>
        <taxon>Metazoa</taxon>
        <taxon>Chordata</taxon>
        <taxon>Craniata</taxon>
        <taxon>Vertebrata</taxon>
        <taxon>Euteleostomi</taxon>
        <taxon>Actinopterygii</taxon>
        <taxon>Neopterygii</taxon>
        <taxon>Teleostei</taxon>
        <taxon>Notacanthiformes</taxon>
        <taxon>Halosauridae</taxon>
        <taxon>Aldrovandia</taxon>
    </lineage>
</organism>
<gene>
    <name evidence="2" type="ORF">AAFF_G00284230</name>
</gene>
<protein>
    <submittedName>
        <fullName evidence="2">Uncharacterized protein</fullName>
    </submittedName>
</protein>
<proteinExistence type="predicted"/>
<accession>A0AAD7TA40</accession>
<evidence type="ECO:0000313" key="3">
    <source>
        <dbReference type="Proteomes" id="UP001221898"/>
    </source>
</evidence>
<comment type="caution">
    <text evidence="2">The sequence shown here is derived from an EMBL/GenBank/DDBJ whole genome shotgun (WGS) entry which is preliminary data.</text>
</comment>
<sequence length="120" mass="12694">MEGPCGTQKDRERGQATASTPAPGASRDTPGRILGISRWIHELRARRAEGTTRGNVTVIMSLEAWVVSHAVRMNPETCGLNQSDDGRLSPLGQSRGRGSVLAPPTHRPRSGAAVCRAVGA</sequence>
<feature type="region of interest" description="Disordered" evidence="1">
    <location>
        <begin position="77"/>
        <end position="113"/>
    </location>
</feature>
<evidence type="ECO:0000313" key="2">
    <source>
        <dbReference type="EMBL" id="KAJ8417196.1"/>
    </source>
</evidence>
<feature type="region of interest" description="Disordered" evidence="1">
    <location>
        <begin position="1"/>
        <end position="33"/>
    </location>
</feature>
<dbReference type="Proteomes" id="UP001221898">
    <property type="component" value="Unassembled WGS sequence"/>
</dbReference>
<reference evidence="2" key="1">
    <citation type="journal article" date="2023" name="Science">
        <title>Genome structures resolve the early diversification of teleost fishes.</title>
        <authorList>
            <person name="Parey E."/>
            <person name="Louis A."/>
            <person name="Montfort J."/>
            <person name="Bouchez O."/>
            <person name="Roques C."/>
            <person name="Iampietro C."/>
            <person name="Lluch J."/>
            <person name="Castinel A."/>
            <person name="Donnadieu C."/>
            <person name="Desvignes T."/>
            <person name="Floi Bucao C."/>
            <person name="Jouanno E."/>
            <person name="Wen M."/>
            <person name="Mejri S."/>
            <person name="Dirks R."/>
            <person name="Jansen H."/>
            <person name="Henkel C."/>
            <person name="Chen W.J."/>
            <person name="Zahm M."/>
            <person name="Cabau C."/>
            <person name="Klopp C."/>
            <person name="Thompson A.W."/>
            <person name="Robinson-Rechavi M."/>
            <person name="Braasch I."/>
            <person name="Lecointre G."/>
            <person name="Bobe J."/>
            <person name="Postlethwait J.H."/>
            <person name="Berthelot C."/>
            <person name="Roest Crollius H."/>
            <person name="Guiguen Y."/>
        </authorList>
    </citation>
    <scope>NUCLEOTIDE SEQUENCE</scope>
    <source>
        <strain evidence="2">NC1722</strain>
    </source>
</reference>
<dbReference type="EMBL" id="JAINUG010000004">
    <property type="protein sequence ID" value="KAJ8417196.1"/>
    <property type="molecule type" value="Genomic_DNA"/>
</dbReference>
<dbReference type="AlphaFoldDB" id="A0AAD7TA40"/>
<name>A0AAD7TA40_9TELE</name>
<evidence type="ECO:0000256" key="1">
    <source>
        <dbReference type="SAM" id="MobiDB-lite"/>
    </source>
</evidence>